<evidence type="ECO:0000313" key="3">
    <source>
        <dbReference type="Proteomes" id="UP000479710"/>
    </source>
</evidence>
<organism evidence="2 3">
    <name type="scientific">Oryza meyeriana var. granulata</name>
    <dbReference type="NCBI Taxonomy" id="110450"/>
    <lineage>
        <taxon>Eukaryota</taxon>
        <taxon>Viridiplantae</taxon>
        <taxon>Streptophyta</taxon>
        <taxon>Embryophyta</taxon>
        <taxon>Tracheophyta</taxon>
        <taxon>Spermatophyta</taxon>
        <taxon>Magnoliopsida</taxon>
        <taxon>Liliopsida</taxon>
        <taxon>Poales</taxon>
        <taxon>Poaceae</taxon>
        <taxon>BOP clade</taxon>
        <taxon>Oryzoideae</taxon>
        <taxon>Oryzeae</taxon>
        <taxon>Oryzinae</taxon>
        <taxon>Oryza</taxon>
        <taxon>Oryza meyeriana</taxon>
    </lineage>
</organism>
<evidence type="ECO:0000313" key="2">
    <source>
        <dbReference type="EMBL" id="KAF0915289.1"/>
    </source>
</evidence>
<dbReference type="AlphaFoldDB" id="A0A6G1DS42"/>
<dbReference type="Proteomes" id="UP000479710">
    <property type="component" value="Unassembled WGS sequence"/>
</dbReference>
<proteinExistence type="predicted"/>
<name>A0A6G1DS42_9ORYZ</name>
<feature type="region of interest" description="Disordered" evidence="1">
    <location>
        <begin position="1"/>
        <end position="64"/>
    </location>
</feature>
<dbReference type="EMBL" id="SPHZ02000006">
    <property type="protein sequence ID" value="KAF0915289.1"/>
    <property type="molecule type" value="Genomic_DNA"/>
</dbReference>
<gene>
    <name evidence="2" type="ORF">E2562_035326</name>
</gene>
<comment type="caution">
    <text evidence="2">The sequence shown here is derived from an EMBL/GenBank/DDBJ whole genome shotgun (WGS) entry which is preliminary data.</text>
</comment>
<sequence length="64" mass="6878">MTRRLLGGGGTSGGRIEGLPARMVDGGGKEASQWRWHEQLPDQGVTGNSGVDGCSKNASRWQWH</sequence>
<protein>
    <submittedName>
        <fullName evidence="2">Uncharacterized protein</fullName>
    </submittedName>
</protein>
<accession>A0A6G1DS42</accession>
<keyword evidence="3" id="KW-1185">Reference proteome</keyword>
<evidence type="ECO:0000256" key="1">
    <source>
        <dbReference type="SAM" id="MobiDB-lite"/>
    </source>
</evidence>
<reference evidence="2 3" key="1">
    <citation type="submission" date="2019-11" db="EMBL/GenBank/DDBJ databases">
        <title>Whole genome sequence of Oryza granulata.</title>
        <authorList>
            <person name="Li W."/>
        </authorList>
    </citation>
    <scope>NUCLEOTIDE SEQUENCE [LARGE SCALE GENOMIC DNA]</scope>
    <source>
        <strain evidence="3">cv. Menghai</strain>
        <tissue evidence="2">Leaf</tissue>
    </source>
</reference>
<feature type="compositionally biased region" description="Gly residues" evidence="1">
    <location>
        <begin position="1"/>
        <end position="16"/>
    </location>
</feature>